<feature type="compositionally biased region" description="Basic and acidic residues" evidence="1">
    <location>
        <begin position="35"/>
        <end position="45"/>
    </location>
</feature>
<proteinExistence type="predicted"/>
<dbReference type="Proteomes" id="UP000000304">
    <property type="component" value="Chromosome 2R"/>
</dbReference>
<protein>
    <submittedName>
        <fullName evidence="2">GD25473</fullName>
    </submittedName>
</protein>
<feature type="compositionally biased region" description="Basic and acidic residues" evidence="1">
    <location>
        <begin position="83"/>
        <end position="99"/>
    </location>
</feature>
<evidence type="ECO:0000256" key="1">
    <source>
        <dbReference type="SAM" id="MobiDB-lite"/>
    </source>
</evidence>
<reference evidence="2 3" key="1">
    <citation type="journal article" date="2007" name="Nature">
        <title>Evolution of genes and genomes on the Drosophila phylogeny.</title>
        <authorList>
            <consortium name="Drosophila 12 Genomes Consortium"/>
            <person name="Clark A.G."/>
            <person name="Eisen M.B."/>
            <person name="Smith D.R."/>
            <person name="Bergman C.M."/>
            <person name="Oliver B."/>
            <person name="Markow T.A."/>
            <person name="Kaufman T.C."/>
            <person name="Kellis M."/>
            <person name="Gelbart W."/>
            <person name="Iyer V.N."/>
            <person name="Pollard D.A."/>
            <person name="Sackton T.B."/>
            <person name="Larracuente A.M."/>
            <person name="Singh N.D."/>
            <person name="Abad J.P."/>
            <person name="Abt D.N."/>
            <person name="Adryan B."/>
            <person name="Aguade M."/>
            <person name="Akashi H."/>
            <person name="Anderson W.W."/>
            <person name="Aquadro C.F."/>
            <person name="Ardell D.H."/>
            <person name="Arguello R."/>
            <person name="Artieri C.G."/>
            <person name="Barbash D.A."/>
            <person name="Barker D."/>
            <person name="Barsanti P."/>
            <person name="Batterham P."/>
            <person name="Batzoglou S."/>
            <person name="Begun D."/>
            <person name="Bhutkar A."/>
            <person name="Blanco E."/>
            <person name="Bosak S.A."/>
            <person name="Bradley R.K."/>
            <person name="Brand A.D."/>
            <person name="Brent M.R."/>
            <person name="Brooks A.N."/>
            <person name="Brown R.H."/>
            <person name="Butlin R.K."/>
            <person name="Caggese C."/>
            <person name="Calvi B.R."/>
            <person name="Bernardo de Carvalho A."/>
            <person name="Caspi A."/>
            <person name="Castrezana S."/>
            <person name="Celniker S.E."/>
            <person name="Chang J.L."/>
            <person name="Chapple C."/>
            <person name="Chatterji S."/>
            <person name="Chinwalla A."/>
            <person name="Civetta A."/>
            <person name="Clifton S.W."/>
            <person name="Comeron J.M."/>
            <person name="Costello J.C."/>
            <person name="Coyne J.A."/>
            <person name="Daub J."/>
            <person name="David R.G."/>
            <person name="Delcher A.L."/>
            <person name="Delehaunty K."/>
            <person name="Do C.B."/>
            <person name="Ebling H."/>
            <person name="Edwards K."/>
            <person name="Eickbush T."/>
            <person name="Evans J.D."/>
            <person name="Filipski A."/>
            <person name="Findeiss S."/>
            <person name="Freyhult E."/>
            <person name="Fulton L."/>
            <person name="Fulton R."/>
            <person name="Garcia A.C."/>
            <person name="Gardiner A."/>
            <person name="Garfield D.A."/>
            <person name="Garvin B.E."/>
            <person name="Gibson G."/>
            <person name="Gilbert D."/>
            <person name="Gnerre S."/>
            <person name="Godfrey J."/>
            <person name="Good R."/>
            <person name="Gotea V."/>
            <person name="Gravely B."/>
            <person name="Greenberg A.J."/>
            <person name="Griffiths-Jones S."/>
            <person name="Gross S."/>
            <person name="Guigo R."/>
            <person name="Gustafson E.A."/>
            <person name="Haerty W."/>
            <person name="Hahn M.W."/>
            <person name="Halligan D.L."/>
            <person name="Halpern A.L."/>
            <person name="Halter G.M."/>
            <person name="Han M.V."/>
            <person name="Heger A."/>
            <person name="Hillier L."/>
            <person name="Hinrichs A.S."/>
            <person name="Holmes I."/>
            <person name="Hoskins R.A."/>
            <person name="Hubisz M.J."/>
            <person name="Hultmark D."/>
            <person name="Huntley M.A."/>
            <person name="Jaffe D.B."/>
            <person name="Jagadeeshan S."/>
            <person name="Jeck W.R."/>
            <person name="Johnson J."/>
            <person name="Jones C.D."/>
            <person name="Jordan W.C."/>
            <person name="Karpen G.H."/>
            <person name="Kataoka E."/>
            <person name="Keightley P.D."/>
            <person name="Kheradpour P."/>
            <person name="Kirkness E.F."/>
            <person name="Koerich L.B."/>
            <person name="Kristiansen K."/>
            <person name="Kudrna D."/>
            <person name="Kulathinal R.J."/>
            <person name="Kumar S."/>
            <person name="Kwok R."/>
            <person name="Lander E."/>
            <person name="Langley C.H."/>
            <person name="Lapoint R."/>
            <person name="Lazzaro B.P."/>
            <person name="Lee S.J."/>
            <person name="Levesque L."/>
            <person name="Li R."/>
            <person name="Lin C.F."/>
            <person name="Lin M.F."/>
            <person name="Lindblad-Toh K."/>
            <person name="Llopart A."/>
            <person name="Long M."/>
            <person name="Low L."/>
            <person name="Lozovsky E."/>
            <person name="Lu J."/>
            <person name="Luo M."/>
            <person name="Machado C.A."/>
            <person name="Makalowski W."/>
            <person name="Marzo M."/>
            <person name="Matsuda M."/>
            <person name="Matzkin L."/>
            <person name="McAllister B."/>
            <person name="McBride C.S."/>
            <person name="McKernan B."/>
            <person name="McKernan K."/>
            <person name="Mendez-Lago M."/>
            <person name="Minx P."/>
            <person name="Mollenhauer M.U."/>
            <person name="Montooth K."/>
            <person name="Mount S.M."/>
            <person name="Mu X."/>
            <person name="Myers E."/>
            <person name="Negre B."/>
            <person name="Newfeld S."/>
            <person name="Nielsen R."/>
            <person name="Noor M.A."/>
            <person name="O'Grady P."/>
            <person name="Pachter L."/>
            <person name="Papaceit M."/>
            <person name="Parisi M.J."/>
            <person name="Parisi M."/>
            <person name="Parts L."/>
            <person name="Pedersen J.S."/>
            <person name="Pesole G."/>
            <person name="Phillippy A.M."/>
            <person name="Ponting C.P."/>
            <person name="Pop M."/>
            <person name="Porcelli D."/>
            <person name="Powell J.R."/>
            <person name="Prohaska S."/>
            <person name="Pruitt K."/>
            <person name="Puig M."/>
            <person name="Quesneville H."/>
            <person name="Ram K.R."/>
            <person name="Rand D."/>
            <person name="Rasmussen M.D."/>
            <person name="Reed L.K."/>
            <person name="Reenan R."/>
            <person name="Reily A."/>
            <person name="Remington K.A."/>
            <person name="Rieger T.T."/>
            <person name="Ritchie M.G."/>
            <person name="Robin C."/>
            <person name="Rogers Y.H."/>
            <person name="Rohde C."/>
            <person name="Rozas J."/>
            <person name="Rubenfield M.J."/>
            <person name="Ruiz A."/>
            <person name="Russo S."/>
            <person name="Salzberg S.L."/>
            <person name="Sanchez-Gracia A."/>
            <person name="Saranga D.J."/>
            <person name="Sato H."/>
            <person name="Schaeffer S.W."/>
            <person name="Schatz M.C."/>
            <person name="Schlenke T."/>
            <person name="Schwartz R."/>
            <person name="Segarra C."/>
            <person name="Singh R.S."/>
            <person name="Sirot L."/>
            <person name="Sirota M."/>
            <person name="Sisneros N.B."/>
            <person name="Smith C.D."/>
            <person name="Smith T.F."/>
            <person name="Spieth J."/>
            <person name="Stage D.E."/>
            <person name="Stark A."/>
            <person name="Stephan W."/>
            <person name="Strausberg R.L."/>
            <person name="Strempel S."/>
            <person name="Sturgill D."/>
            <person name="Sutton G."/>
            <person name="Sutton G.G."/>
            <person name="Tao W."/>
            <person name="Teichmann S."/>
            <person name="Tobari Y.N."/>
            <person name="Tomimura Y."/>
            <person name="Tsolas J.M."/>
            <person name="Valente V.L."/>
            <person name="Venter E."/>
            <person name="Venter J.C."/>
            <person name="Vicario S."/>
            <person name="Vieira F.G."/>
            <person name="Vilella A.J."/>
            <person name="Villasante A."/>
            <person name="Walenz B."/>
            <person name="Wang J."/>
            <person name="Wasserman M."/>
            <person name="Watts T."/>
            <person name="Wilson D."/>
            <person name="Wilson R.K."/>
            <person name="Wing R.A."/>
            <person name="Wolfner M.F."/>
            <person name="Wong A."/>
            <person name="Wong G.K."/>
            <person name="Wu C.I."/>
            <person name="Wu G."/>
            <person name="Yamamoto D."/>
            <person name="Yang H.P."/>
            <person name="Yang S.P."/>
            <person name="Yorke J.A."/>
            <person name="Yoshida K."/>
            <person name="Zdobnov E."/>
            <person name="Zhang P."/>
            <person name="Zhang Y."/>
            <person name="Zimin A.V."/>
            <person name="Baldwin J."/>
            <person name="Abdouelleil A."/>
            <person name="Abdulkadir J."/>
            <person name="Abebe A."/>
            <person name="Abera B."/>
            <person name="Abreu J."/>
            <person name="Acer S.C."/>
            <person name="Aftuck L."/>
            <person name="Alexander A."/>
            <person name="An P."/>
            <person name="Anderson E."/>
            <person name="Anderson S."/>
            <person name="Arachi H."/>
            <person name="Azer M."/>
            <person name="Bachantsang P."/>
            <person name="Barry A."/>
            <person name="Bayul T."/>
            <person name="Berlin A."/>
            <person name="Bessette D."/>
            <person name="Bloom T."/>
            <person name="Blye J."/>
            <person name="Boguslavskiy L."/>
            <person name="Bonnet C."/>
            <person name="Boukhgalter B."/>
            <person name="Bourzgui I."/>
            <person name="Brown A."/>
            <person name="Cahill P."/>
            <person name="Channer S."/>
            <person name="Cheshatsang Y."/>
            <person name="Chuda L."/>
            <person name="Citroen M."/>
            <person name="Collymore A."/>
            <person name="Cooke P."/>
            <person name="Costello M."/>
            <person name="D'Aco K."/>
            <person name="Daza R."/>
            <person name="De Haan G."/>
            <person name="DeGray S."/>
            <person name="DeMaso C."/>
            <person name="Dhargay N."/>
            <person name="Dooley K."/>
            <person name="Dooley E."/>
            <person name="Doricent M."/>
            <person name="Dorje P."/>
            <person name="Dorjee K."/>
            <person name="Dupes A."/>
            <person name="Elong R."/>
            <person name="Falk J."/>
            <person name="Farina A."/>
            <person name="Faro S."/>
            <person name="Ferguson D."/>
            <person name="Fisher S."/>
            <person name="Foley C.D."/>
            <person name="Franke A."/>
            <person name="Friedrich D."/>
            <person name="Gadbois L."/>
            <person name="Gearin G."/>
            <person name="Gearin C.R."/>
            <person name="Giannoukos G."/>
            <person name="Goode T."/>
            <person name="Graham J."/>
            <person name="Grandbois E."/>
            <person name="Grewal S."/>
            <person name="Gyaltsen K."/>
            <person name="Hafez N."/>
            <person name="Hagos B."/>
            <person name="Hall J."/>
            <person name="Henson C."/>
            <person name="Hollinger A."/>
            <person name="Honan T."/>
            <person name="Huard M.D."/>
            <person name="Hughes L."/>
            <person name="Hurhula B."/>
            <person name="Husby M.E."/>
            <person name="Kamat A."/>
            <person name="Kanga B."/>
            <person name="Kashin S."/>
            <person name="Khazanovich D."/>
            <person name="Kisner P."/>
            <person name="Lance K."/>
            <person name="Lara M."/>
            <person name="Lee W."/>
            <person name="Lennon N."/>
            <person name="Letendre F."/>
            <person name="LeVine R."/>
            <person name="Lipovsky A."/>
            <person name="Liu X."/>
            <person name="Liu J."/>
            <person name="Liu S."/>
            <person name="Lokyitsang T."/>
            <person name="Lokyitsang Y."/>
            <person name="Lubonja R."/>
            <person name="Lui A."/>
            <person name="MacDonald P."/>
            <person name="Magnisalis V."/>
            <person name="Maru K."/>
            <person name="Matthews C."/>
            <person name="McCusker W."/>
            <person name="McDonough S."/>
            <person name="Mehta T."/>
            <person name="Meldrim J."/>
            <person name="Meneus L."/>
            <person name="Mihai O."/>
            <person name="Mihalev A."/>
            <person name="Mihova T."/>
            <person name="Mittelman R."/>
            <person name="Mlenga V."/>
            <person name="Montmayeur A."/>
            <person name="Mulrain L."/>
            <person name="Navidi A."/>
            <person name="Naylor J."/>
            <person name="Negash T."/>
            <person name="Nguyen T."/>
            <person name="Nguyen N."/>
            <person name="Nicol R."/>
            <person name="Norbu C."/>
            <person name="Norbu N."/>
            <person name="Novod N."/>
            <person name="O'Neill B."/>
            <person name="Osman S."/>
            <person name="Markiewicz E."/>
            <person name="Oyono O.L."/>
            <person name="Patti C."/>
            <person name="Phunkhang P."/>
            <person name="Pierre F."/>
            <person name="Priest M."/>
            <person name="Raghuraman S."/>
            <person name="Rege F."/>
            <person name="Reyes R."/>
            <person name="Rise C."/>
            <person name="Rogov P."/>
            <person name="Ross K."/>
            <person name="Ryan E."/>
            <person name="Settipalli S."/>
            <person name="Shea T."/>
            <person name="Sherpa N."/>
            <person name="Shi L."/>
            <person name="Shih D."/>
            <person name="Sparrow T."/>
            <person name="Spaulding J."/>
            <person name="Stalker J."/>
            <person name="Stange-Thomann N."/>
            <person name="Stavropoulos S."/>
            <person name="Stone C."/>
            <person name="Strader C."/>
            <person name="Tesfaye S."/>
            <person name="Thomson T."/>
            <person name="Thoulutsang Y."/>
            <person name="Thoulutsang D."/>
            <person name="Topham K."/>
            <person name="Topping I."/>
            <person name="Tsamla T."/>
            <person name="Vassiliev H."/>
            <person name="Vo A."/>
            <person name="Wangchuk T."/>
            <person name="Wangdi T."/>
            <person name="Weiand M."/>
            <person name="Wilkinson J."/>
            <person name="Wilson A."/>
            <person name="Yadav S."/>
            <person name="Young G."/>
            <person name="Yu Q."/>
            <person name="Zembek L."/>
            <person name="Zhong D."/>
            <person name="Zimmer A."/>
            <person name="Zwirko Z."/>
            <person name="Jaffe D.B."/>
            <person name="Alvarez P."/>
            <person name="Brockman W."/>
            <person name="Butler J."/>
            <person name="Chin C."/>
            <person name="Gnerre S."/>
            <person name="Grabherr M."/>
            <person name="Kleber M."/>
            <person name="Mauceli E."/>
            <person name="MacCallum I."/>
        </authorList>
    </citation>
    <scope>NUCLEOTIDE SEQUENCE [LARGE SCALE GENOMIC DNA]</scope>
    <source>
        <strain evidence="3">white501</strain>
    </source>
</reference>
<sequence length="138" mass="15225">MDVDVDADVDAVRTLGLQLQPEMEMELNLKLEHADSSRHWSHSLDPEEDQGESWGKGHGGDAGAANTSLMTIMWAEVGGHQQKTPENETRTASNKDRVGSPETLVCRPKRTKTEPQIQIQMPIGGSLHLAVNYGQPLW</sequence>
<name>B4QAV0_DROSI</name>
<dbReference type="HOGENOM" id="CLU_1877605_0_0_1"/>
<gene>
    <name evidence="2" type="primary">Dsim\GD25473</name>
    <name evidence="2" type="ORF">Dsim_GD25473</name>
</gene>
<feature type="region of interest" description="Disordered" evidence="1">
    <location>
        <begin position="35"/>
        <end position="64"/>
    </location>
</feature>
<dbReference type="AlphaFoldDB" id="B4QAV0"/>
<keyword evidence="3" id="KW-1185">Reference proteome</keyword>
<dbReference type="EMBL" id="CM000362">
    <property type="protein sequence ID" value="EDX07501.1"/>
    <property type="molecule type" value="Genomic_DNA"/>
</dbReference>
<organism evidence="2 3">
    <name type="scientific">Drosophila simulans</name>
    <name type="common">Fruit fly</name>
    <dbReference type="NCBI Taxonomy" id="7240"/>
    <lineage>
        <taxon>Eukaryota</taxon>
        <taxon>Metazoa</taxon>
        <taxon>Ecdysozoa</taxon>
        <taxon>Arthropoda</taxon>
        <taxon>Hexapoda</taxon>
        <taxon>Insecta</taxon>
        <taxon>Pterygota</taxon>
        <taxon>Neoptera</taxon>
        <taxon>Endopterygota</taxon>
        <taxon>Diptera</taxon>
        <taxon>Brachycera</taxon>
        <taxon>Muscomorpha</taxon>
        <taxon>Ephydroidea</taxon>
        <taxon>Drosophilidae</taxon>
        <taxon>Drosophila</taxon>
        <taxon>Sophophora</taxon>
    </lineage>
</organism>
<evidence type="ECO:0000313" key="2">
    <source>
        <dbReference type="EMBL" id="EDX07501.1"/>
    </source>
</evidence>
<feature type="region of interest" description="Disordered" evidence="1">
    <location>
        <begin position="78"/>
        <end position="113"/>
    </location>
</feature>
<evidence type="ECO:0000313" key="3">
    <source>
        <dbReference type="Proteomes" id="UP000000304"/>
    </source>
</evidence>
<dbReference type="OMA" id="TIMWAEV"/>
<accession>B4QAV0</accession>